<dbReference type="InterPro" id="IPR005467">
    <property type="entry name" value="His_kinase_dom"/>
</dbReference>
<keyword evidence="6" id="KW-0175">Coiled coil</keyword>
<dbReference type="GO" id="GO:0007234">
    <property type="term" value="P:osmosensory signaling via phosphorelay pathway"/>
    <property type="evidence" value="ECO:0007669"/>
    <property type="project" value="TreeGrafter"/>
</dbReference>
<gene>
    <name evidence="8" type="ORF">GWK08_04920</name>
</gene>
<evidence type="ECO:0000259" key="7">
    <source>
        <dbReference type="PROSITE" id="PS50109"/>
    </source>
</evidence>
<comment type="catalytic activity">
    <reaction evidence="1">
        <text>ATP + protein L-histidine = ADP + protein N-phospho-L-histidine.</text>
        <dbReference type="EC" id="2.7.13.3"/>
    </reaction>
</comment>
<dbReference type="InterPro" id="IPR050351">
    <property type="entry name" value="BphY/WalK/GraS-like"/>
</dbReference>
<evidence type="ECO:0000313" key="9">
    <source>
        <dbReference type="Proteomes" id="UP000468581"/>
    </source>
</evidence>
<dbReference type="InterPro" id="IPR003594">
    <property type="entry name" value="HATPase_dom"/>
</dbReference>
<proteinExistence type="predicted"/>
<dbReference type="SMART" id="SM00387">
    <property type="entry name" value="HATPase_c"/>
    <property type="match status" value="1"/>
</dbReference>
<organism evidence="8 9">
    <name type="scientific">Leptobacterium flavescens</name>
    <dbReference type="NCBI Taxonomy" id="472055"/>
    <lineage>
        <taxon>Bacteria</taxon>
        <taxon>Pseudomonadati</taxon>
        <taxon>Bacteroidota</taxon>
        <taxon>Flavobacteriia</taxon>
        <taxon>Flavobacteriales</taxon>
        <taxon>Flavobacteriaceae</taxon>
        <taxon>Leptobacterium</taxon>
    </lineage>
</organism>
<dbReference type="InterPro" id="IPR004358">
    <property type="entry name" value="Sig_transdc_His_kin-like_C"/>
</dbReference>
<evidence type="ECO:0000256" key="1">
    <source>
        <dbReference type="ARBA" id="ARBA00000085"/>
    </source>
</evidence>
<reference evidence="8 9" key="1">
    <citation type="submission" date="2020-01" db="EMBL/GenBank/DDBJ databases">
        <title>Leptobacterium flavescens.</title>
        <authorList>
            <person name="Wang G."/>
        </authorList>
    </citation>
    <scope>NUCLEOTIDE SEQUENCE [LARGE SCALE GENOMIC DNA]</scope>
    <source>
        <strain evidence="8 9">KCTC 22160</strain>
    </source>
</reference>
<dbReference type="SUPFAM" id="SSF55874">
    <property type="entry name" value="ATPase domain of HSP90 chaperone/DNA topoisomerase II/histidine kinase"/>
    <property type="match status" value="1"/>
</dbReference>
<evidence type="ECO:0000256" key="6">
    <source>
        <dbReference type="SAM" id="Coils"/>
    </source>
</evidence>
<dbReference type="SUPFAM" id="SSF47384">
    <property type="entry name" value="Homodimeric domain of signal transducing histidine kinase"/>
    <property type="match status" value="1"/>
</dbReference>
<dbReference type="AlphaFoldDB" id="A0A6P0UK36"/>
<keyword evidence="4" id="KW-0808">Transferase</keyword>
<name>A0A6P0UK36_9FLAO</name>
<dbReference type="EC" id="2.7.13.3" evidence="2"/>
<comment type="caution">
    <text evidence="8">The sequence shown here is derived from an EMBL/GenBank/DDBJ whole genome shotgun (WGS) entry which is preliminary data.</text>
</comment>
<dbReference type="InterPro" id="IPR036097">
    <property type="entry name" value="HisK_dim/P_sf"/>
</dbReference>
<protein>
    <recommendedName>
        <fullName evidence="2">histidine kinase</fullName>
        <ecNumber evidence="2">2.7.13.3</ecNumber>
    </recommendedName>
</protein>
<dbReference type="CDD" id="cd00082">
    <property type="entry name" value="HisKA"/>
    <property type="match status" value="1"/>
</dbReference>
<keyword evidence="9" id="KW-1185">Reference proteome</keyword>
<evidence type="ECO:0000256" key="3">
    <source>
        <dbReference type="ARBA" id="ARBA00022553"/>
    </source>
</evidence>
<dbReference type="PANTHER" id="PTHR42878">
    <property type="entry name" value="TWO-COMPONENT HISTIDINE KINASE"/>
    <property type="match status" value="1"/>
</dbReference>
<keyword evidence="5" id="KW-0418">Kinase</keyword>
<dbReference type="InterPro" id="IPR003661">
    <property type="entry name" value="HisK_dim/P_dom"/>
</dbReference>
<dbReference type="GO" id="GO:0000156">
    <property type="term" value="F:phosphorelay response regulator activity"/>
    <property type="evidence" value="ECO:0007669"/>
    <property type="project" value="TreeGrafter"/>
</dbReference>
<feature type="domain" description="Histidine kinase" evidence="7">
    <location>
        <begin position="145"/>
        <end position="352"/>
    </location>
</feature>
<dbReference type="GO" id="GO:0030295">
    <property type="term" value="F:protein kinase activator activity"/>
    <property type="evidence" value="ECO:0007669"/>
    <property type="project" value="TreeGrafter"/>
</dbReference>
<dbReference type="EMBL" id="JAABOO010000001">
    <property type="protein sequence ID" value="NER12770.1"/>
    <property type="molecule type" value="Genomic_DNA"/>
</dbReference>
<feature type="coiled-coil region" evidence="6">
    <location>
        <begin position="27"/>
        <end position="79"/>
    </location>
</feature>
<evidence type="ECO:0000256" key="4">
    <source>
        <dbReference type="ARBA" id="ARBA00022679"/>
    </source>
</evidence>
<dbReference type="Proteomes" id="UP000468581">
    <property type="component" value="Unassembled WGS sequence"/>
</dbReference>
<dbReference type="Pfam" id="PF02518">
    <property type="entry name" value="HATPase_c"/>
    <property type="match status" value="1"/>
</dbReference>
<dbReference type="GO" id="GO:0000155">
    <property type="term" value="F:phosphorelay sensor kinase activity"/>
    <property type="evidence" value="ECO:0007669"/>
    <property type="project" value="InterPro"/>
</dbReference>
<evidence type="ECO:0000313" key="8">
    <source>
        <dbReference type="EMBL" id="NER12770.1"/>
    </source>
</evidence>
<dbReference type="SMART" id="SM00388">
    <property type="entry name" value="HisKA"/>
    <property type="match status" value="1"/>
</dbReference>
<dbReference type="Gene3D" id="1.10.287.130">
    <property type="match status" value="1"/>
</dbReference>
<accession>A0A6P0UK36</accession>
<dbReference type="PANTHER" id="PTHR42878:SF15">
    <property type="entry name" value="BACTERIOPHYTOCHROME"/>
    <property type="match status" value="1"/>
</dbReference>
<dbReference type="Gene3D" id="3.30.565.10">
    <property type="entry name" value="Histidine kinase-like ATPase, C-terminal domain"/>
    <property type="match status" value="1"/>
</dbReference>
<sequence>MHSLLKRQIRKFLEQDAIEDPELKSFLEAVDKSYVNYEEQLKMIKRAVALSSEELYDANTKLREEAKQQRTIIENLDNVISSLKKYVPAGETDMDGPDSLELEGLRLANLIEEQTREIMNISSQREQLLLNLEKRNEELNEYAYVVSHDLKSPLRNINTLTNWLKEDHKRSLNKNGIKTLDMILDSVEKMDALINGILSYSTIDKSEQQSYKVDCNHLVNEIIGTSYIPDNTHVIIKNKLPVIEGDKYRLRQLFQNLLQNAIHHIDKKKGLVEIASKEEDTYWQFSVKDNGKGIEKKYHEKIFKIFQKLEEDSKTIGMGLAIVKKIVNFYKGDIWLNSEIGNGATFYFTIKK</sequence>
<dbReference type="RefSeq" id="WP_163605780.1">
    <property type="nucleotide sequence ID" value="NZ_JAABOO010000001.1"/>
</dbReference>
<dbReference type="InterPro" id="IPR036890">
    <property type="entry name" value="HATPase_C_sf"/>
</dbReference>
<dbReference type="PROSITE" id="PS50109">
    <property type="entry name" value="HIS_KIN"/>
    <property type="match status" value="1"/>
</dbReference>
<dbReference type="PRINTS" id="PR00344">
    <property type="entry name" value="BCTRLSENSOR"/>
</dbReference>
<keyword evidence="3" id="KW-0597">Phosphoprotein</keyword>
<evidence type="ECO:0000256" key="2">
    <source>
        <dbReference type="ARBA" id="ARBA00012438"/>
    </source>
</evidence>
<evidence type="ECO:0000256" key="5">
    <source>
        <dbReference type="ARBA" id="ARBA00022777"/>
    </source>
</evidence>
<dbReference type="Pfam" id="PF00512">
    <property type="entry name" value="HisKA"/>
    <property type="match status" value="1"/>
</dbReference>